<gene>
    <name evidence="2" type="ORF">ATO3_10350</name>
</gene>
<name>A0A225NL75_9RHOB</name>
<dbReference type="Proteomes" id="UP000215377">
    <property type="component" value="Unassembled WGS sequence"/>
</dbReference>
<sequence length="210" mass="23437">MKGARRILDELRRARVQVIHPRDEDGQLLIGHLKRLGCEVQGTWPPPAALTEGADTVFISVDDVDVPAMIQLLEGQDVAVFAVVTYESPTTLQSIFDVNAHGVMSKPLRPLGILTQFTLARYRRRAEGRLNSKVRKLEETLKGRRLVDKAVRLLVDVQGMSEDDAYNLLREQATTERVTMSSIAEDIVTAHETMARLGLRGGRDSELPKK</sequence>
<dbReference type="PROSITE" id="PS50921">
    <property type="entry name" value="ANTAR"/>
    <property type="match status" value="1"/>
</dbReference>
<dbReference type="Pfam" id="PF21332">
    <property type="entry name" value="AmiR_N"/>
    <property type="match status" value="1"/>
</dbReference>
<organism evidence="2 3">
    <name type="scientific">Marinibacterium profundimaris</name>
    <dbReference type="NCBI Taxonomy" id="1679460"/>
    <lineage>
        <taxon>Bacteria</taxon>
        <taxon>Pseudomonadati</taxon>
        <taxon>Pseudomonadota</taxon>
        <taxon>Alphaproteobacteria</taxon>
        <taxon>Rhodobacterales</taxon>
        <taxon>Paracoccaceae</taxon>
        <taxon>Marinibacterium</taxon>
    </lineage>
</organism>
<comment type="caution">
    <text evidence="2">The sequence shown here is derived from an EMBL/GenBank/DDBJ whole genome shotgun (WGS) entry which is preliminary data.</text>
</comment>
<proteinExistence type="predicted"/>
<dbReference type="InterPro" id="IPR011006">
    <property type="entry name" value="CheY-like_superfamily"/>
</dbReference>
<dbReference type="PIRSF" id="PIRSF036382">
    <property type="entry name" value="RR_antiterm"/>
    <property type="match status" value="1"/>
</dbReference>
<evidence type="ECO:0000259" key="1">
    <source>
        <dbReference type="PROSITE" id="PS50921"/>
    </source>
</evidence>
<dbReference type="Pfam" id="PF03861">
    <property type="entry name" value="ANTAR"/>
    <property type="match status" value="1"/>
</dbReference>
<dbReference type="AlphaFoldDB" id="A0A225NL75"/>
<dbReference type="OrthoDB" id="7366028at2"/>
<dbReference type="InterPro" id="IPR036388">
    <property type="entry name" value="WH-like_DNA-bd_sf"/>
</dbReference>
<dbReference type="RefSeq" id="WP_088649767.1">
    <property type="nucleotide sequence ID" value="NZ_AQQR01000003.1"/>
</dbReference>
<dbReference type="GO" id="GO:0003723">
    <property type="term" value="F:RNA binding"/>
    <property type="evidence" value="ECO:0007669"/>
    <property type="project" value="InterPro"/>
</dbReference>
<dbReference type="SUPFAM" id="SSF52172">
    <property type="entry name" value="CheY-like"/>
    <property type="match status" value="1"/>
</dbReference>
<dbReference type="InterPro" id="IPR005561">
    <property type="entry name" value="ANTAR"/>
</dbReference>
<dbReference type="Gene3D" id="3.40.50.2300">
    <property type="match status" value="1"/>
</dbReference>
<dbReference type="InterPro" id="IPR049021">
    <property type="entry name" value="AmiR_N"/>
</dbReference>
<reference evidence="2 3" key="1">
    <citation type="submission" date="2013-04" db="EMBL/GenBank/DDBJ databases">
        <title>Oceanicola sp. 22II1-22F33 Genome Sequencing.</title>
        <authorList>
            <person name="Lai Q."/>
            <person name="Li G."/>
            <person name="Shao Z."/>
        </authorList>
    </citation>
    <scope>NUCLEOTIDE SEQUENCE [LARGE SCALE GENOMIC DNA]</scope>
    <source>
        <strain evidence="2 3">22II1-22F33</strain>
    </source>
</reference>
<dbReference type="Gene3D" id="1.10.10.10">
    <property type="entry name" value="Winged helix-like DNA-binding domain superfamily/Winged helix DNA-binding domain"/>
    <property type="match status" value="1"/>
</dbReference>
<accession>A0A225NL75</accession>
<evidence type="ECO:0000313" key="3">
    <source>
        <dbReference type="Proteomes" id="UP000215377"/>
    </source>
</evidence>
<dbReference type="SMART" id="SM01012">
    <property type="entry name" value="ANTAR"/>
    <property type="match status" value="1"/>
</dbReference>
<keyword evidence="3" id="KW-1185">Reference proteome</keyword>
<protein>
    <submittedName>
        <fullName evidence="2">Response regulator receiver protein</fullName>
    </submittedName>
</protein>
<dbReference type="EMBL" id="AQQR01000003">
    <property type="protein sequence ID" value="OWU74945.1"/>
    <property type="molecule type" value="Genomic_DNA"/>
</dbReference>
<dbReference type="InterPro" id="IPR008327">
    <property type="entry name" value="Sig_transdc_resp-reg_antiterm"/>
</dbReference>
<evidence type="ECO:0000313" key="2">
    <source>
        <dbReference type="EMBL" id="OWU74945.1"/>
    </source>
</evidence>
<feature type="domain" description="ANTAR" evidence="1">
    <location>
        <begin position="127"/>
        <end position="188"/>
    </location>
</feature>